<protein>
    <submittedName>
        <fullName evidence="1">Uncharacterized protein</fullName>
    </submittedName>
</protein>
<feature type="non-terminal residue" evidence="1">
    <location>
        <position position="190"/>
    </location>
</feature>
<dbReference type="Proteomes" id="UP001140091">
    <property type="component" value="Unassembled WGS sequence"/>
</dbReference>
<organism evidence="1 2">
    <name type="scientific">Candolleomyces eurysporus</name>
    <dbReference type="NCBI Taxonomy" id="2828524"/>
    <lineage>
        <taxon>Eukaryota</taxon>
        <taxon>Fungi</taxon>
        <taxon>Dikarya</taxon>
        <taxon>Basidiomycota</taxon>
        <taxon>Agaricomycotina</taxon>
        <taxon>Agaricomycetes</taxon>
        <taxon>Agaricomycetidae</taxon>
        <taxon>Agaricales</taxon>
        <taxon>Agaricineae</taxon>
        <taxon>Psathyrellaceae</taxon>
        <taxon>Candolleomyces</taxon>
    </lineage>
</organism>
<dbReference type="AlphaFoldDB" id="A0A9W8JK58"/>
<proteinExistence type="predicted"/>
<keyword evidence="2" id="KW-1185">Reference proteome</keyword>
<sequence>MIPCIIAIAVPGPTLTVFILHLHLPHALSLPRILARIAIGNSLAPTGSATSLIIFLSPAIVFIPSNPAIVFIPLSPADIVFIPASPATLRYIPSRTATLGCNPSRIATFPLTPPRSAIIVTSSSSLAGVAFSPSISDIHLTPRFILLSINPPRPPLLTFTPSRPIILPSIPSTLTSLTLIGDVHVFKTTL</sequence>
<accession>A0A9W8JK58</accession>
<name>A0A9W8JK58_9AGAR</name>
<dbReference type="EMBL" id="JANBPK010000459">
    <property type="protein sequence ID" value="KAJ2935584.1"/>
    <property type="molecule type" value="Genomic_DNA"/>
</dbReference>
<reference evidence="1" key="1">
    <citation type="submission" date="2022-06" db="EMBL/GenBank/DDBJ databases">
        <title>Genome Sequence of Candolleomyces eurysporus.</title>
        <authorList>
            <person name="Buettner E."/>
        </authorList>
    </citation>
    <scope>NUCLEOTIDE SEQUENCE</scope>
    <source>
        <strain evidence="1">VTCC 930004</strain>
    </source>
</reference>
<evidence type="ECO:0000313" key="2">
    <source>
        <dbReference type="Proteomes" id="UP001140091"/>
    </source>
</evidence>
<gene>
    <name evidence="1" type="ORF">H1R20_g1510</name>
</gene>
<comment type="caution">
    <text evidence="1">The sequence shown here is derived from an EMBL/GenBank/DDBJ whole genome shotgun (WGS) entry which is preliminary data.</text>
</comment>
<evidence type="ECO:0000313" key="1">
    <source>
        <dbReference type="EMBL" id="KAJ2935584.1"/>
    </source>
</evidence>